<gene>
    <name evidence="2" type="ORF">PS652_01618</name>
    <name evidence="3" type="ORF">PS652_04748</name>
</gene>
<sequence>MTTFQFIAGMAFCFAALALKAYLILQPPVKSGPDA</sequence>
<protein>
    <submittedName>
        <fullName evidence="3">Uncharacterized protein</fullName>
    </submittedName>
</protein>
<dbReference type="EMBL" id="CABVHG010000038">
    <property type="protein sequence ID" value="VVN29048.1"/>
    <property type="molecule type" value="Genomic_DNA"/>
</dbReference>
<reference evidence="2 4" key="2">
    <citation type="submission" date="2024-03" db="EMBL/GenBank/DDBJ databases">
        <authorList>
            <person name="Alaster D. Moffat"/>
            <person name="Govind Chandra"/>
            <person name="Andrew W. Truman"/>
        </authorList>
    </citation>
    <scope>NUCLEOTIDE SEQUENCE [LARGE SCALE GENOMIC DNA]</scope>
    <source>
        <strain evidence="2">PS652</strain>
    </source>
</reference>
<feature type="transmembrane region" description="Helical" evidence="1">
    <location>
        <begin position="6"/>
        <end position="25"/>
    </location>
</feature>
<organism evidence="3">
    <name type="scientific">Pseudomonas fluorescens</name>
    <dbReference type="NCBI Taxonomy" id="294"/>
    <lineage>
        <taxon>Bacteria</taxon>
        <taxon>Pseudomonadati</taxon>
        <taxon>Pseudomonadota</taxon>
        <taxon>Gammaproteobacteria</taxon>
        <taxon>Pseudomonadales</taxon>
        <taxon>Pseudomonadaceae</taxon>
        <taxon>Pseudomonas</taxon>
    </lineage>
</organism>
<reference evidence="3" key="1">
    <citation type="submission" date="2019-09" db="EMBL/GenBank/DDBJ databases">
        <authorList>
            <person name="Chandra G."/>
            <person name="Truman W A."/>
        </authorList>
    </citation>
    <scope>NUCLEOTIDE SEQUENCE [LARGE SCALE GENOMIC DNA]</scope>
    <source>
        <strain evidence="3">PS652</strain>
    </source>
</reference>
<dbReference type="AlphaFoldDB" id="A0A5E6WJ44"/>
<dbReference type="Proteomes" id="UP000326595">
    <property type="component" value="Chromosome"/>
</dbReference>
<keyword evidence="1" id="KW-0812">Transmembrane</keyword>
<keyword evidence="1" id="KW-0472">Membrane</keyword>
<accession>A0A5E6WJ44</accession>
<dbReference type="EMBL" id="OZ024668">
    <property type="protein sequence ID" value="CAK9888789.1"/>
    <property type="molecule type" value="Genomic_DNA"/>
</dbReference>
<evidence type="ECO:0000313" key="2">
    <source>
        <dbReference type="EMBL" id="CAK9888789.1"/>
    </source>
</evidence>
<name>A0A5E6WJ44_PSEFL</name>
<proteinExistence type="predicted"/>
<keyword evidence="1" id="KW-1133">Transmembrane helix</keyword>
<evidence type="ECO:0000313" key="3">
    <source>
        <dbReference type="EMBL" id="VVN29048.1"/>
    </source>
</evidence>
<evidence type="ECO:0000313" key="4">
    <source>
        <dbReference type="Proteomes" id="UP000326595"/>
    </source>
</evidence>
<evidence type="ECO:0000256" key="1">
    <source>
        <dbReference type="SAM" id="Phobius"/>
    </source>
</evidence>